<feature type="compositionally biased region" description="Polar residues" evidence="1">
    <location>
        <begin position="258"/>
        <end position="277"/>
    </location>
</feature>
<reference evidence="2 3" key="1">
    <citation type="journal article" date="2018" name="IMA Fungus">
        <title>IMA Genome-F 9: Draft genome sequence of Annulohypoxylon stygium, Aspergillus mulundensis, Berkeleyomyces basicola (syn. Thielaviopsis basicola), Ceratocystis smalleyi, two Cercospora beticola strains, Coleophoma cylindrospora, Fusarium fracticaudum, Phialophora cf. hyalina, and Morchella septimelata.</title>
        <authorList>
            <person name="Wingfield B.D."/>
            <person name="Bills G.F."/>
            <person name="Dong Y."/>
            <person name="Huang W."/>
            <person name="Nel W.J."/>
            <person name="Swalarsk-Parry B.S."/>
            <person name="Vaghefi N."/>
            <person name="Wilken P.M."/>
            <person name="An Z."/>
            <person name="de Beer Z.W."/>
            <person name="De Vos L."/>
            <person name="Chen L."/>
            <person name="Duong T.A."/>
            <person name="Gao Y."/>
            <person name="Hammerbacher A."/>
            <person name="Kikkert J.R."/>
            <person name="Li Y."/>
            <person name="Li H."/>
            <person name="Li K."/>
            <person name="Li Q."/>
            <person name="Liu X."/>
            <person name="Ma X."/>
            <person name="Naidoo K."/>
            <person name="Pethybridge S.J."/>
            <person name="Sun J."/>
            <person name="Steenkamp E.T."/>
            <person name="van der Nest M.A."/>
            <person name="van Wyk S."/>
            <person name="Wingfield M.J."/>
            <person name="Xiong C."/>
            <person name="Yue Q."/>
            <person name="Zhang X."/>
        </authorList>
    </citation>
    <scope>NUCLEOTIDE SEQUENCE [LARGE SCALE GENOMIC DNA]</scope>
    <source>
        <strain evidence="2 3">BP6252</strain>
    </source>
</reference>
<dbReference type="EMBL" id="PDLM01000001">
    <property type="protein sequence ID" value="RDW88781.1"/>
    <property type="molecule type" value="Genomic_DNA"/>
</dbReference>
<dbReference type="OrthoDB" id="10328747at2759"/>
<organism evidence="2 3">
    <name type="scientific">Coleophoma cylindrospora</name>
    <dbReference type="NCBI Taxonomy" id="1849047"/>
    <lineage>
        <taxon>Eukaryota</taxon>
        <taxon>Fungi</taxon>
        <taxon>Dikarya</taxon>
        <taxon>Ascomycota</taxon>
        <taxon>Pezizomycotina</taxon>
        <taxon>Leotiomycetes</taxon>
        <taxon>Helotiales</taxon>
        <taxon>Dermateaceae</taxon>
        <taxon>Coleophoma</taxon>
    </lineage>
</organism>
<feature type="compositionally biased region" description="Acidic residues" evidence="1">
    <location>
        <begin position="171"/>
        <end position="184"/>
    </location>
</feature>
<keyword evidence="3" id="KW-1185">Reference proteome</keyword>
<accession>A0A3D8SRI5</accession>
<dbReference type="Proteomes" id="UP000256645">
    <property type="component" value="Unassembled WGS sequence"/>
</dbReference>
<feature type="compositionally biased region" description="Low complexity" evidence="1">
    <location>
        <begin position="211"/>
        <end position="222"/>
    </location>
</feature>
<proteinExistence type="predicted"/>
<feature type="compositionally biased region" description="Polar residues" evidence="1">
    <location>
        <begin position="223"/>
        <end position="251"/>
    </location>
</feature>
<protein>
    <submittedName>
        <fullName evidence="2">Uncharacterized protein</fullName>
    </submittedName>
</protein>
<gene>
    <name evidence="2" type="ORF">BP6252_00813</name>
</gene>
<evidence type="ECO:0000256" key="1">
    <source>
        <dbReference type="SAM" id="MobiDB-lite"/>
    </source>
</evidence>
<feature type="region of interest" description="Disordered" evidence="1">
    <location>
        <begin position="207"/>
        <end position="278"/>
    </location>
</feature>
<evidence type="ECO:0000313" key="3">
    <source>
        <dbReference type="Proteomes" id="UP000256645"/>
    </source>
</evidence>
<dbReference type="AlphaFoldDB" id="A0A3D8SRI5"/>
<feature type="region of interest" description="Disordered" evidence="1">
    <location>
        <begin position="336"/>
        <end position="357"/>
    </location>
</feature>
<name>A0A3D8SRI5_9HELO</name>
<sequence length="357" mass="39555">MFPTFEPRRRAISYHGDARYDRELADRNEQDERRKKIDDLIYNLDSPTRGERAAAIEELSSMLEEPIGYFHHARITDALCVCTTLTAAQGRKFAMECIEASKNAIKEERLQFGTNARQVFDDFIARATEELTLALQNEEAVDKNRALKEENRYKVGNTLTEGSITHGLSELAEEEEEEEEEGDYEMSQAMETDDELPIYEEEGLQDENADDASLSDSSSTLSELGTISTPSPIGSVHSTHTVTARVTTPSPTLEAAGPSSSEDSLANRITTSSSNAPSAHRFQTDLSISHDGDWEYGINPQVNVVLQSVFDLLMRTGDLEGMRVVLMEFASERGITGVGGLHDDGQESQGEDSEEDD</sequence>
<evidence type="ECO:0000313" key="2">
    <source>
        <dbReference type="EMBL" id="RDW88781.1"/>
    </source>
</evidence>
<feature type="region of interest" description="Disordered" evidence="1">
    <location>
        <begin position="158"/>
        <end position="188"/>
    </location>
</feature>
<comment type="caution">
    <text evidence="2">The sequence shown here is derived from an EMBL/GenBank/DDBJ whole genome shotgun (WGS) entry which is preliminary data.</text>
</comment>